<evidence type="ECO:0000259" key="1">
    <source>
        <dbReference type="Pfam" id="PF00583"/>
    </source>
</evidence>
<feature type="domain" description="N-acetyltransferase" evidence="1">
    <location>
        <begin position="129"/>
        <end position="185"/>
    </location>
</feature>
<dbReference type="PANTHER" id="PTHR42791">
    <property type="entry name" value="GNAT FAMILY ACETYLTRANSFERASE"/>
    <property type="match status" value="1"/>
</dbReference>
<dbReference type="PANTHER" id="PTHR42791:SF14">
    <property type="entry name" value="N-ACETYLTRANSFERASE DOMAIN-CONTAINING PROTEIN"/>
    <property type="match status" value="1"/>
</dbReference>
<evidence type="ECO:0000313" key="2">
    <source>
        <dbReference type="EMBL" id="KAF2726558.1"/>
    </source>
</evidence>
<proteinExistence type="predicted"/>
<dbReference type="InterPro" id="IPR016181">
    <property type="entry name" value="Acyl_CoA_acyltransferase"/>
</dbReference>
<dbReference type="AlphaFoldDB" id="A0A9P4QFY0"/>
<dbReference type="EMBL" id="ML996440">
    <property type="protein sequence ID" value="KAF2726558.1"/>
    <property type="molecule type" value="Genomic_DNA"/>
</dbReference>
<dbReference type="InterPro" id="IPR000182">
    <property type="entry name" value="GNAT_dom"/>
</dbReference>
<dbReference type="Proteomes" id="UP000799444">
    <property type="component" value="Unassembled WGS sequence"/>
</dbReference>
<evidence type="ECO:0000313" key="3">
    <source>
        <dbReference type="Proteomes" id="UP000799444"/>
    </source>
</evidence>
<keyword evidence="3" id="KW-1185">Reference proteome</keyword>
<dbReference type="GO" id="GO:0016747">
    <property type="term" value="F:acyltransferase activity, transferring groups other than amino-acyl groups"/>
    <property type="evidence" value="ECO:0007669"/>
    <property type="project" value="InterPro"/>
</dbReference>
<dbReference type="SUPFAM" id="SSF55729">
    <property type="entry name" value="Acyl-CoA N-acyltransferases (Nat)"/>
    <property type="match status" value="1"/>
</dbReference>
<name>A0A9P4QFY0_9PLEO</name>
<accession>A0A9P4QFY0</accession>
<sequence>MWLTGWSFSLFADGRLTSPTRACDIEVKAYANNAASPFLFPGPFPPDSLQQRVNAMISDRKSDSTIRYIKAVDELTGEQIAFAKWHFYATPAAAAEASRAMNLGPGCNKEACQEFFSGLQKRKKVIMEGRAHAYLHLLHCDPIHQGRGAGGLLMQWGAQKADALGLPTYLESSPDAHRFYLQHGFKDIEVFSLHLGQFGGGNISHDTPLMIRETSASSS</sequence>
<dbReference type="Pfam" id="PF00583">
    <property type="entry name" value="Acetyltransf_1"/>
    <property type="match status" value="1"/>
</dbReference>
<dbReference type="OrthoDB" id="410198at2759"/>
<protein>
    <recommendedName>
        <fullName evidence="1">N-acetyltransferase domain-containing protein</fullName>
    </recommendedName>
</protein>
<comment type="caution">
    <text evidence="2">The sequence shown here is derived from an EMBL/GenBank/DDBJ whole genome shotgun (WGS) entry which is preliminary data.</text>
</comment>
<gene>
    <name evidence="2" type="ORF">EJ04DRAFT_599153</name>
</gene>
<dbReference type="InterPro" id="IPR052523">
    <property type="entry name" value="Trichothecene_AcTrans"/>
</dbReference>
<organism evidence="2 3">
    <name type="scientific">Polyplosphaeria fusca</name>
    <dbReference type="NCBI Taxonomy" id="682080"/>
    <lineage>
        <taxon>Eukaryota</taxon>
        <taxon>Fungi</taxon>
        <taxon>Dikarya</taxon>
        <taxon>Ascomycota</taxon>
        <taxon>Pezizomycotina</taxon>
        <taxon>Dothideomycetes</taxon>
        <taxon>Pleosporomycetidae</taxon>
        <taxon>Pleosporales</taxon>
        <taxon>Tetraplosphaeriaceae</taxon>
        <taxon>Polyplosphaeria</taxon>
    </lineage>
</organism>
<reference evidence="2" key="1">
    <citation type="journal article" date="2020" name="Stud. Mycol.">
        <title>101 Dothideomycetes genomes: a test case for predicting lifestyles and emergence of pathogens.</title>
        <authorList>
            <person name="Haridas S."/>
            <person name="Albert R."/>
            <person name="Binder M."/>
            <person name="Bloem J."/>
            <person name="Labutti K."/>
            <person name="Salamov A."/>
            <person name="Andreopoulos B."/>
            <person name="Baker S."/>
            <person name="Barry K."/>
            <person name="Bills G."/>
            <person name="Bluhm B."/>
            <person name="Cannon C."/>
            <person name="Castanera R."/>
            <person name="Culley D."/>
            <person name="Daum C."/>
            <person name="Ezra D."/>
            <person name="Gonzalez J."/>
            <person name="Henrissat B."/>
            <person name="Kuo A."/>
            <person name="Liang C."/>
            <person name="Lipzen A."/>
            <person name="Lutzoni F."/>
            <person name="Magnuson J."/>
            <person name="Mondo S."/>
            <person name="Nolan M."/>
            <person name="Ohm R."/>
            <person name="Pangilinan J."/>
            <person name="Park H.-J."/>
            <person name="Ramirez L."/>
            <person name="Alfaro M."/>
            <person name="Sun H."/>
            <person name="Tritt A."/>
            <person name="Yoshinaga Y."/>
            <person name="Zwiers L.-H."/>
            <person name="Turgeon B."/>
            <person name="Goodwin S."/>
            <person name="Spatafora J."/>
            <person name="Crous P."/>
            <person name="Grigoriev I."/>
        </authorList>
    </citation>
    <scope>NUCLEOTIDE SEQUENCE</scope>
    <source>
        <strain evidence="2">CBS 125425</strain>
    </source>
</reference>
<dbReference type="CDD" id="cd04301">
    <property type="entry name" value="NAT_SF"/>
    <property type="match status" value="1"/>
</dbReference>
<dbReference type="Gene3D" id="3.40.630.30">
    <property type="match status" value="1"/>
</dbReference>